<reference evidence="1" key="1">
    <citation type="journal article" date="2024" name="J. Gen. Virol.">
        <title>Novel phages of Pseudomonas syringae unveil numerous potential auxiliary metabolic genes.</title>
        <authorList>
            <person name="Feltin C."/>
            <person name="Garneau J.R."/>
            <person name="Morris C.E."/>
            <person name="Berard A."/>
            <person name="Torres-Barcelo C."/>
        </authorList>
    </citation>
    <scope>NUCLEOTIDE SEQUENCE</scope>
</reference>
<name>A0AAU6VY17_9VIRU</name>
<accession>A0AAU6VY17</accession>
<protein>
    <submittedName>
        <fullName evidence="1">Uncharacterized protein</fullName>
    </submittedName>
</protein>
<evidence type="ECO:0000313" key="1">
    <source>
        <dbReference type="EMBL" id="XAI69392.1"/>
    </source>
</evidence>
<gene>
    <name evidence="1" type="ORF">Pyxpy01_00094</name>
</gene>
<dbReference type="EMBL" id="PP179310">
    <property type="protein sequence ID" value="XAI69392.1"/>
    <property type="molecule type" value="Genomic_DNA"/>
</dbReference>
<sequence length="126" mass="14564">MFDLKTEKWFIRVKSEEQAAAVQQWAFTKGLSWAGCNVLRDDYKEWEKRMGVAAIGSGHYDGRSLGQASPQYWLDNGHKEIEMSFKTVIDSIVYPQVESTQQKQIRELEHTIALATKQIQELKKDI</sequence>
<organism evidence="1">
    <name type="scientific">Pseudomonas phage Pyxpy01</name>
    <dbReference type="NCBI Taxonomy" id="3138546"/>
    <lineage>
        <taxon>Viruses</taxon>
    </lineage>
</organism>
<proteinExistence type="predicted"/>